<evidence type="ECO:0000313" key="3">
    <source>
        <dbReference type="Proteomes" id="UP000649617"/>
    </source>
</evidence>
<feature type="region of interest" description="Disordered" evidence="1">
    <location>
        <begin position="865"/>
        <end position="885"/>
    </location>
</feature>
<proteinExistence type="predicted"/>
<dbReference type="EMBL" id="CAJNIZ010002925">
    <property type="protein sequence ID" value="CAE7216478.1"/>
    <property type="molecule type" value="Genomic_DNA"/>
</dbReference>
<reference evidence="2" key="1">
    <citation type="submission" date="2021-02" db="EMBL/GenBank/DDBJ databases">
        <authorList>
            <person name="Dougan E. K."/>
            <person name="Rhodes N."/>
            <person name="Thang M."/>
            <person name="Chan C."/>
        </authorList>
    </citation>
    <scope>NUCLEOTIDE SEQUENCE</scope>
</reference>
<dbReference type="OrthoDB" id="430804at2759"/>
<dbReference type="SUPFAM" id="SSF56672">
    <property type="entry name" value="DNA/RNA polymerases"/>
    <property type="match status" value="1"/>
</dbReference>
<feature type="region of interest" description="Disordered" evidence="1">
    <location>
        <begin position="444"/>
        <end position="472"/>
    </location>
</feature>
<dbReference type="AlphaFoldDB" id="A0A812JTH2"/>
<dbReference type="InterPro" id="IPR043502">
    <property type="entry name" value="DNA/RNA_pol_sf"/>
</dbReference>
<accession>A0A812JTH2</accession>
<name>A0A812JTH2_SYMPI</name>
<evidence type="ECO:0000256" key="1">
    <source>
        <dbReference type="SAM" id="MobiDB-lite"/>
    </source>
</evidence>
<evidence type="ECO:0000313" key="2">
    <source>
        <dbReference type="EMBL" id="CAE7216478.1"/>
    </source>
</evidence>
<comment type="caution">
    <text evidence="2">The sequence shown here is derived from an EMBL/GenBank/DDBJ whole genome shotgun (WGS) entry which is preliminary data.</text>
</comment>
<gene>
    <name evidence="2" type="ORF">SPIL2461_LOCUS2634</name>
</gene>
<protein>
    <submittedName>
        <fullName evidence="2">Uncharacterized protein</fullName>
    </submittedName>
</protein>
<organism evidence="2 3">
    <name type="scientific">Symbiodinium pilosum</name>
    <name type="common">Dinoflagellate</name>
    <dbReference type="NCBI Taxonomy" id="2952"/>
    <lineage>
        <taxon>Eukaryota</taxon>
        <taxon>Sar</taxon>
        <taxon>Alveolata</taxon>
        <taxon>Dinophyceae</taxon>
        <taxon>Suessiales</taxon>
        <taxon>Symbiodiniaceae</taxon>
        <taxon>Symbiodinium</taxon>
    </lineage>
</organism>
<sequence length="1186" mass="129895">MSIDPPEADWASFKTLADVIKFAGLQGDTADRDTIAGSPCYLLGSDGSDHPRIFALIAEPDFLKLLEQWKVPVMTAGSLSLQDPTPRQFGQGALVGRTCRVVVGLGSGQASPGPTSPPPAAMQAPKRRVKLSTIINQTDDLEVDILDDAAITAAYARYTRKIGAAPPPDQELSAEQLTVLHRLFQSGRAPYTDMAVWGPYHHRLAKKIRLKGVRLNSLGEIVPVEINGPPDFEAWRESYGVFKTGCIMFGQISPARLDCYEHHIRSYRERYGQGCWALLYQADAMGVGLEQDGQGARVLASRARGTGPTHPCKVAENVAGPGSGCTRGNPKWRSTEGGACASAATLLHGRTEIQTSLQKEAGGDASNMATPRNPLFLRLFSGPSGRKDGLAAALRQLGSNCEDWDIVNGDLCVLADDATYRKLRRRIVNGVFDGGLLGPPCHTFSNARKEDDGGPRPIRRPGDRGIYGRSDLTPDEKEDVRLGTLLALRALDVLRCLREQDKPVILEQPARVDDEEAISMLFKQLLALDGVHHTRLSNAAMGFAAHPPLKGKEAFVPAEQWRPDVLLSDGARRAKFRHMPYLTKAAAAYPGGLNEYFAHKLVTAHGDAIAKRCGWKLTGRWKNVLVRDVPEPSQEGASVVPTMTWSPALRGKHTQADADEGDSCLGGMRHPRKAMETIKGFDRAGKAVFGVINRYLEENPDLQQQCLAAIGSDEADQRPDEKHVNELARRLGSVFNATPRTDGDGLDFELLGAWGRVAGDPDAGCVEEWLRGGSPRGISSHIRDPGKIFPPDTGSAEAACEEELLHDPADHENYKSVDADAMAISEVHRLINSGYVKTFEDLHSCASWLGGAPLTSKLAMVSKERADGAAKRRPGATSPTSRSEGEQVEALVLDFKDWFYSVPSLHSEQRYFATAYREQADSPLRRIVFLTQTQGSKNAPLVCGRVAAYIGRLSQSLFRLASILICLWLALRIPLAFEKASRGTDFTWIGIHYCVKAGDLMREILEATQEHLKTNVVSVRDLQKYVGKANYVAGVVDTWRPFLTDLWAVINSCGPDSRPPNCVWTRQWVSMVPRFLAFFKGEAGSLVREYRVSRYFGKAIKMRIVTDASPWGIGGLLAMNDTPVEYFCDELSDFDLELAEADRGSPDGQQVWEALAVLVALRLWHSRWLKRGACLHLGSDSVSALS</sequence>
<dbReference type="Proteomes" id="UP000649617">
    <property type="component" value="Unassembled WGS sequence"/>
</dbReference>
<keyword evidence="3" id="KW-1185">Reference proteome</keyword>